<name>A0A4Q2SKR1_9ACTN</name>
<accession>A0A4Q2SKR1</accession>
<feature type="transmembrane region" description="Helical" evidence="1">
    <location>
        <begin position="21"/>
        <end position="39"/>
    </location>
</feature>
<feature type="transmembrane region" description="Helical" evidence="1">
    <location>
        <begin position="147"/>
        <end position="167"/>
    </location>
</feature>
<evidence type="ECO:0000256" key="1">
    <source>
        <dbReference type="SAM" id="Phobius"/>
    </source>
</evidence>
<dbReference type="AlphaFoldDB" id="A0A4Q2SKR1"/>
<dbReference type="EMBL" id="SDWV01000023">
    <property type="protein sequence ID" value="RYC05541.1"/>
    <property type="molecule type" value="Genomic_DNA"/>
</dbReference>
<feature type="transmembrane region" description="Helical" evidence="1">
    <location>
        <begin position="78"/>
        <end position="97"/>
    </location>
</feature>
<reference evidence="2 3" key="1">
    <citation type="submission" date="2019-01" db="EMBL/GenBank/DDBJ databases">
        <title>Novel species of Nocardioides.</title>
        <authorList>
            <person name="Liu Q."/>
            <person name="X Y.-H."/>
        </authorList>
    </citation>
    <scope>NUCLEOTIDE SEQUENCE [LARGE SCALE GENOMIC DNA]</scope>
    <source>
        <strain evidence="2 3">HLT2-9</strain>
    </source>
</reference>
<keyword evidence="1" id="KW-1133">Transmembrane helix</keyword>
<evidence type="ECO:0000313" key="2">
    <source>
        <dbReference type="EMBL" id="RYC05541.1"/>
    </source>
</evidence>
<evidence type="ECO:0008006" key="4">
    <source>
        <dbReference type="Google" id="ProtNLM"/>
    </source>
</evidence>
<proteinExistence type="predicted"/>
<feature type="transmembrane region" description="Helical" evidence="1">
    <location>
        <begin position="229"/>
        <end position="251"/>
    </location>
</feature>
<dbReference type="RefSeq" id="WP_129428329.1">
    <property type="nucleotide sequence ID" value="NZ_SDWV01000023.1"/>
</dbReference>
<sequence length="268" mass="29169">MTDSTRTARRATGARTLLNKVPEVTVWFWVIKILCTTVGESLADWINEQLGVGLVNTALLFTAIFAGVLIIQMRLTRYVPAAYWLAVVVVSVTGTLYTDILTDQLGVPLWISTLVFSVLLAGVFAVWYVRERTLSIHSITTTPREGFYWLAVLVTFALGTATGDWTLDLTGWGPGLSVLLPLSLIAVVVVMWRSGADAVLAFWLAYILTRPLGANLGDWLAADKAEQGLGLGTFMTSVVFLLAILATVAYLTVSRVDVIEDANESVRA</sequence>
<keyword evidence="1" id="KW-0472">Membrane</keyword>
<gene>
    <name evidence="2" type="ORF">EUA94_18260</name>
</gene>
<dbReference type="OrthoDB" id="9794709at2"/>
<dbReference type="Pfam" id="PF03988">
    <property type="entry name" value="DUF347"/>
    <property type="match status" value="4"/>
</dbReference>
<comment type="caution">
    <text evidence="2">The sequence shown here is derived from an EMBL/GenBank/DDBJ whole genome shotgun (WGS) entry which is preliminary data.</text>
</comment>
<dbReference type="InterPro" id="IPR007136">
    <property type="entry name" value="DUF347"/>
</dbReference>
<dbReference type="Proteomes" id="UP000291101">
    <property type="component" value="Unassembled WGS sequence"/>
</dbReference>
<organism evidence="2 3">
    <name type="scientific">Nocardioides zhouii</name>
    <dbReference type="NCBI Taxonomy" id="1168729"/>
    <lineage>
        <taxon>Bacteria</taxon>
        <taxon>Bacillati</taxon>
        <taxon>Actinomycetota</taxon>
        <taxon>Actinomycetes</taxon>
        <taxon>Propionibacteriales</taxon>
        <taxon>Nocardioidaceae</taxon>
        <taxon>Nocardioides</taxon>
    </lineage>
</organism>
<feature type="transmembrane region" description="Helical" evidence="1">
    <location>
        <begin position="179"/>
        <end position="208"/>
    </location>
</feature>
<feature type="transmembrane region" description="Helical" evidence="1">
    <location>
        <begin position="51"/>
        <end position="71"/>
    </location>
</feature>
<feature type="transmembrane region" description="Helical" evidence="1">
    <location>
        <begin position="109"/>
        <end position="127"/>
    </location>
</feature>
<keyword evidence="1" id="KW-0812">Transmembrane</keyword>
<protein>
    <recommendedName>
        <fullName evidence="4">Membrane-anchored protein</fullName>
    </recommendedName>
</protein>
<evidence type="ECO:0000313" key="3">
    <source>
        <dbReference type="Proteomes" id="UP000291101"/>
    </source>
</evidence>
<keyword evidence="3" id="KW-1185">Reference proteome</keyword>